<dbReference type="EMBL" id="RDQH01000340">
    <property type="protein sequence ID" value="RXH76363.1"/>
    <property type="molecule type" value="Genomic_DNA"/>
</dbReference>
<dbReference type="InterPro" id="IPR050872">
    <property type="entry name" value="PPR_P_subfamily"/>
</dbReference>
<accession>A0A498I5H9</accession>
<evidence type="ECO:0000256" key="2">
    <source>
        <dbReference type="ARBA" id="ARBA00022737"/>
    </source>
</evidence>
<keyword evidence="2" id="KW-0677">Repeat</keyword>
<dbReference type="Gene3D" id="1.25.40.10">
    <property type="entry name" value="Tetratricopeptide repeat domain"/>
    <property type="match status" value="2"/>
</dbReference>
<dbReference type="InterPro" id="IPR011990">
    <property type="entry name" value="TPR-like_helical_dom_sf"/>
</dbReference>
<proteinExistence type="inferred from homology"/>
<dbReference type="PANTHER" id="PTHR46128">
    <property type="entry name" value="MITOCHONDRIAL GROUP I INTRON SPLICING FACTOR CCM1"/>
    <property type="match status" value="1"/>
</dbReference>
<keyword evidence="5" id="KW-1185">Reference proteome</keyword>
<dbReference type="AlphaFoldDB" id="A0A498I5H9"/>
<evidence type="ECO:0000313" key="4">
    <source>
        <dbReference type="EMBL" id="RXH76363.1"/>
    </source>
</evidence>
<comment type="similarity">
    <text evidence="1">Belongs to the PPR family. P subfamily.</text>
</comment>
<feature type="repeat" description="PPR" evidence="3">
    <location>
        <begin position="95"/>
        <end position="129"/>
    </location>
</feature>
<evidence type="ECO:0000256" key="1">
    <source>
        <dbReference type="ARBA" id="ARBA00007626"/>
    </source>
</evidence>
<dbReference type="Pfam" id="PF01535">
    <property type="entry name" value="PPR"/>
    <property type="match status" value="2"/>
</dbReference>
<feature type="repeat" description="PPR" evidence="3">
    <location>
        <begin position="60"/>
        <end position="94"/>
    </location>
</feature>
<sequence>MINTYCKDGKLEEANKVYKVMIEKGTSPGLVVYVETLCSWKLEEGLRLFSAVLDSRIKLGVVIFSSVMDTYVRIGDLVKSVKVYRRKLKEGISPNSVSYTILINGMCQDGKVAEACGIFGQILKCGSVPSVLTYSSLIDGMCRIGNVKDAFQLWLLQIETIEGRLRDAVKVYIQMGVYNMKRNQIW</sequence>
<feature type="repeat" description="PPR" evidence="3">
    <location>
        <begin position="1"/>
        <end position="28"/>
    </location>
</feature>
<protein>
    <recommendedName>
        <fullName evidence="6">Pentacotripeptide-repeat region of PRORP domain-containing protein</fullName>
    </recommendedName>
</protein>
<dbReference type="PROSITE" id="PS51375">
    <property type="entry name" value="PPR"/>
    <property type="match status" value="3"/>
</dbReference>
<evidence type="ECO:0000313" key="5">
    <source>
        <dbReference type="Proteomes" id="UP000290289"/>
    </source>
</evidence>
<dbReference type="SUPFAM" id="SSF48452">
    <property type="entry name" value="TPR-like"/>
    <property type="match status" value="1"/>
</dbReference>
<dbReference type="InterPro" id="IPR002885">
    <property type="entry name" value="PPR_rpt"/>
</dbReference>
<dbReference type="NCBIfam" id="TIGR00756">
    <property type="entry name" value="PPR"/>
    <property type="match status" value="4"/>
</dbReference>
<evidence type="ECO:0008006" key="6">
    <source>
        <dbReference type="Google" id="ProtNLM"/>
    </source>
</evidence>
<dbReference type="Proteomes" id="UP000290289">
    <property type="component" value="Chromosome 14"/>
</dbReference>
<reference evidence="4 5" key="1">
    <citation type="submission" date="2018-10" db="EMBL/GenBank/DDBJ databases">
        <title>A high-quality apple genome assembly.</title>
        <authorList>
            <person name="Hu J."/>
        </authorList>
    </citation>
    <scope>NUCLEOTIDE SEQUENCE [LARGE SCALE GENOMIC DNA]</scope>
    <source>
        <strain evidence="5">cv. HFTH1</strain>
        <tissue evidence="4">Young leaf</tissue>
    </source>
</reference>
<name>A0A498I5H9_MALDO</name>
<organism evidence="4 5">
    <name type="scientific">Malus domestica</name>
    <name type="common">Apple</name>
    <name type="synonym">Pyrus malus</name>
    <dbReference type="NCBI Taxonomy" id="3750"/>
    <lineage>
        <taxon>Eukaryota</taxon>
        <taxon>Viridiplantae</taxon>
        <taxon>Streptophyta</taxon>
        <taxon>Embryophyta</taxon>
        <taxon>Tracheophyta</taxon>
        <taxon>Spermatophyta</taxon>
        <taxon>Magnoliopsida</taxon>
        <taxon>eudicotyledons</taxon>
        <taxon>Gunneridae</taxon>
        <taxon>Pentapetalae</taxon>
        <taxon>rosids</taxon>
        <taxon>fabids</taxon>
        <taxon>Rosales</taxon>
        <taxon>Rosaceae</taxon>
        <taxon>Amygdaloideae</taxon>
        <taxon>Maleae</taxon>
        <taxon>Malus</taxon>
    </lineage>
</organism>
<dbReference type="PANTHER" id="PTHR46128:SF211">
    <property type="entry name" value="PENTACOTRIPEPTIDE-REPEAT REGION OF PRORP DOMAIN-CONTAINING PROTEIN"/>
    <property type="match status" value="1"/>
</dbReference>
<gene>
    <name evidence="4" type="ORF">DVH24_019251</name>
</gene>
<dbReference type="Pfam" id="PF13041">
    <property type="entry name" value="PPR_2"/>
    <property type="match status" value="1"/>
</dbReference>
<evidence type="ECO:0000256" key="3">
    <source>
        <dbReference type="PROSITE-ProRule" id="PRU00708"/>
    </source>
</evidence>
<dbReference type="STRING" id="3750.A0A498I5H9"/>
<comment type="caution">
    <text evidence="4">The sequence shown here is derived from an EMBL/GenBank/DDBJ whole genome shotgun (WGS) entry which is preliminary data.</text>
</comment>